<reference evidence="3" key="1">
    <citation type="submission" date="2020-05" db="EMBL/GenBank/DDBJ databases">
        <title>Mycena genomes resolve the evolution of fungal bioluminescence.</title>
        <authorList>
            <person name="Tsai I.J."/>
        </authorList>
    </citation>
    <scope>NUCLEOTIDE SEQUENCE</scope>
    <source>
        <strain evidence="3">CCC161011</strain>
    </source>
</reference>
<gene>
    <name evidence="3" type="ORF">MVEN_01597000</name>
</gene>
<comment type="caution">
    <text evidence="3">The sequence shown here is derived from an EMBL/GenBank/DDBJ whole genome shotgun (WGS) entry which is preliminary data.</text>
</comment>
<feature type="region of interest" description="Disordered" evidence="1">
    <location>
        <begin position="1"/>
        <end position="20"/>
    </location>
</feature>
<organism evidence="3 4">
    <name type="scientific">Mycena venus</name>
    <dbReference type="NCBI Taxonomy" id="2733690"/>
    <lineage>
        <taxon>Eukaryota</taxon>
        <taxon>Fungi</taxon>
        <taxon>Dikarya</taxon>
        <taxon>Basidiomycota</taxon>
        <taxon>Agaricomycotina</taxon>
        <taxon>Agaricomycetes</taxon>
        <taxon>Agaricomycetidae</taxon>
        <taxon>Agaricales</taxon>
        <taxon>Marasmiineae</taxon>
        <taxon>Mycenaceae</taxon>
        <taxon>Mycena</taxon>
    </lineage>
</organism>
<proteinExistence type="predicted"/>
<dbReference type="Gene3D" id="3.30.710.10">
    <property type="entry name" value="Potassium Channel Kv1.1, Chain A"/>
    <property type="match status" value="1"/>
</dbReference>
<accession>A0A8H6XS60</accession>
<feature type="domain" description="BTB" evidence="2">
    <location>
        <begin position="27"/>
        <end position="95"/>
    </location>
</feature>
<dbReference type="SMART" id="SM00225">
    <property type="entry name" value="BTB"/>
    <property type="match status" value="1"/>
</dbReference>
<dbReference type="InterPro" id="IPR011333">
    <property type="entry name" value="SKP1/BTB/POZ_sf"/>
</dbReference>
<evidence type="ECO:0000259" key="2">
    <source>
        <dbReference type="PROSITE" id="PS50097"/>
    </source>
</evidence>
<dbReference type="Pfam" id="PF00651">
    <property type="entry name" value="BTB"/>
    <property type="match status" value="1"/>
</dbReference>
<name>A0A8H6XS60_9AGAR</name>
<sequence length="313" mass="34562">MAQVSSEGSSPADLPFSPSSPFDDLTADTIIRSSDGFDFRVHRVVLSQASPFFKDMFSLPQAASQAPEPIVVAESGRLFDRFLRVWYPGAQIVVAFDGLEELGDIIELALSKYDMQFLSPILQNHLRMYRGAHYVGVFALACRYGWGDVARAAAKDSLKLSLTTLFNDTNSTPQLKHVTADRFQALLRYHHACGLAASLAGRLLPWSDAKYSWLKCTNCAAYTLEYDVPGLTRRVTPRAWIFHYLDEASSILKEKPAASVQDHQILLASQVKATACSSFCRYDGLSDFATFVAEKYVPAVNAAIEGVSLDIPF</sequence>
<keyword evidence="4" id="KW-1185">Reference proteome</keyword>
<evidence type="ECO:0000313" key="4">
    <source>
        <dbReference type="Proteomes" id="UP000620124"/>
    </source>
</evidence>
<dbReference type="AlphaFoldDB" id="A0A8H6XS60"/>
<protein>
    <recommendedName>
        <fullName evidence="2">BTB domain-containing protein</fullName>
    </recommendedName>
</protein>
<dbReference type="SUPFAM" id="SSF54695">
    <property type="entry name" value="POZ domain"/>
    <property type="match status" value="1"/>
</dbReference>
<evidence type="ECO:0000313" key="3">
    <source>
        <dbReference type="EMBL" id="KAF7345764.1"/>
    </source>
</evidence>
<dbReference type="CDD" id="cd18186">
    <property type="entry name" value="BTB_POZ_ZBTB_KLHL-like"/>
    <property type="match status" value="1"/>
</dbReference>
<dbReference type="Proteomes" id="UP000620124">
    <property type="component" value="Unassembled WGS sequence"/>
</dbReference>
<evidence type="ECO:0000256" key="1">
    <source>
        <dbReference type="SAM" id="MobiDB-lite"/>
    </source>
</evidence>
<dbReference type="EMBL" id="JACAZI010000013">
    <property type="protein sequence ID" value="KAF7345764.1"/>
    <property type="molecule type" value="Genomic_DNA"/>
</dbReference>
<dbReference type="OrthoDB" id="3164835at2759"/>
<dbReference type="PROSITE" id="PS50097">
    <property type="entry name" value="BTB"/>
    <property type="match status" value="1"/>
</dbReference>
<dbReference type="InterPro" id="IPR000210">
    <property type="entry name" value="BTB/POZ_dom"/>
</dbReference>